<evidence type="ECO:0000313" key="1">
    <source>
        <dbReference type="EMBL" id="GFS91502.1"/>
    </source>
</evidence>
<name>A0A8X6N3H6_NEPPI</name>
<proteinExistence type="predicted"/>
<protein>
    <submittedName>
        <fullName evidence="1">Uncharacterized protein</fullName>
    </submittedName>
</protein>
<dbReference type="AlphaFoldDB" id="A0A8X6N3H6"/>
<comment type="caution">
    <text evidence="1">The sequence shown here is derived from an EMBL/GenBank/DDBJ whole genome shotgun (WGS) entry which is preliminary data.</text>
</comment>
<organism evidence="1 2">
    <name type="scientific">Nephila pilipes</name>
    <name type="common">Giant wood spider</name>
    <name type="synonym">Nephila maculata</name>
    <dbReference type="NCBI Taxonomy" id="299642"/>
    <lineage>
        <taxon>Eukaryota</taxon>
        <taxon>Metazoa</taxon>
        <taxon>Ecdysozoa</taxon>
        <taxon>Arthropoda</taxon>
        <taxon>Chelicerata</taxon>
        <taxon>Arachnida</taxon>
        <taxon>Araneae</taxon>
        <taxon>Araneomorphae</taxon>
        <taxon>Entelegynae</taxon>
        <taxon>Araneoidea</taxon>
        <taxon>Nephilidae</taxon>
        <taxon>Nephila</taxon>
    </lineage>
</organism>
<accession>A0A8X6N3H6</accession>
<sequence length="104" mass="11929">MFEQAGSFAFTHERAVMESKNSTPEFFLGVRYGKTGKSIDFLQLLRVTTYLRSKLDRRVKNGDEAKQRSVLLFKAHFTKVSKTEVKPLQRFGVRILGAFFAFSS</sequence>
<gene>
    <name evidence="1" type="ORF">NPIL_573451</name>
</gene>
<evidence type="ECO:0000313" key="2">
    <source>
        <dbReference type="Proteomes" id="UP000887013"/>
    </source>
</evidence>
<reference evidence="1" key="1">
    <citation type="submission" date="2020-08" db="EMBL/GenBank/DDBJ databases">
        <title>Multicomponent nature underlies the extraordinary mechanical properties of spider dragline silk.</title>
        <authorList>
            <person name="Kono N."/>
            <person name="Nakamura H."/>
            <person name="Mori M."/>
            <person name="Yoshida Y."/>
            <person name="Ohtoshi R."/>
            <person name="Malay A.D."/>
            <person name="Moran D.A.P."/>
            <person name="Tomita M."/>
            <person name="Numata K."/>
            <person name="Arakawa K."/>
        </authorList>
    </citation>
    <scope>NUCLEOTIDE SEQUENCE</scope>
</reference>
<dbReference type="EMBL" id="BMAW01053527">
    <property type="protein sequence ID" value="GFS91502.1"/>
    <property type="molecule type" value="Genomic_DNA"/>
</dbReference>
<keyword evidence="2" id="KW-1185">Reference proteome</keyword>
<dbReference type="Proteomes" id="UP000887013">
    <property type="component" value="Unassembled WGS sequence"/>
</dbReference>